<sequence length="253" mass="26946">MRLHLHEAGDGDRVALLIHGVMSDHGTWHAVEAELITRGFRVIAPDLRGHGLSPRGDYTPEFFAADLVENLPTGADLAIGHSLGGLALALAVEQLRPVRAVYSDPALLLPVVPRELRGVLARVADEATAETIRAGNPRWSDADIAAEVAGFALFDRAAADVLVEAGGRDFMPERAVVPSLVQLADPSSLINAAAADRLRARGFQVETIPATGHCIHRDDLSAFLTSTLNFNAGHTAKSATEVRIDSDTPSIQH</sequence>
<name>A0A841BVB2_9ACTN</name>
<comment type="caution">
    <text evidence="2">The sequence shown here is derived from an EMBL/GenBank/DDBJ whole genome shotgun (WGS) entry which is preliminary data.</text>
</comment>
<dbReference type="InterPro" id="IPR000073">
    <property type="entry name" value="AB_hydrolase_1"/>
</dbReference>
<dbReference type="SUPFAM" id="SSF53474">
    <property type="entry name" value="alpha/beta-Hydrolases"/>
    <property type="match status" value="1"/>
</dbReference>
<dbReference type="InterPro" id="IPR050228">
    <property type="entry name" value="Carboxylesterase_BioH"/>
</dbReference>
<dbReference type="Pfam" id="PF12697">
    <property type="entry name" value="Abhydrolase_6"/>
    <property type="match status" value="1"/>
</dbReference>
<dbReference type="InterPro" id="IPR029058">
    <property type="entry name" value="AB_hydrolase_fold"/>
</dbReference>
<dbReference type="PANTHER" id="PTHR43194">
    <property type="entry name" value="HYDROLASE ALPHA/BETA FOLD FAMILY"/>
    <property type="match status" value="1"/>
</dbReference>
<accession>A0A841BVB2</accession>
<dbReference type="EMBL" id="JACHMN010000003">
    <property type="protein sequence ID" value="MBB5872134.1"/>
    <property type="molecule type" value="Genomic_DNA"/>
</dbReference>
<dbReference type="Proteomes" id="UP000587527">
    <property type="component" value="Unassembled WGS sequence"/>
</dbReference>
<feature type="domain" description="AB hydrolase-1" evidence="1">
    <location>
        <begin position="16"/>
        <end position="218"/>
    </location>
</feature>
<organism evidence="2 3">
    <name type="scientific">Allocatelliglobosispora scoriae</name>
    <dbReference type="NCBI Taxonomy" id="643052"/>
    <lineage>
        <taxon>Bacteria</taxon>
        <taxon>Bacillati</taxon>
        <taxon>Actinomycetota</taxon>
        <taxon>Actinomycetes</taxon>
        <taxon>Micromonosporales</taxon>
        <taxon>Micromonosporaceae</taxon>
        <taxon>Allocatelliglobosispora</taxon>
    </lineage>
</organism>
<protein>
    <submittedName>
        <fullName evidence="2">Pimeloyl-ACP methyl ester carboxylesterase</fullName>
    </submittedName>
</protein>
<dbReference type="PANTHER" id="PTHR43194:SF2">
    <property type="entry name" value="PEROXISOMAL MEMBRANE PROTEIN LPX1"/>
    <property type="match status" value="1"/>
</dbReference>
<proteinExistence type="predicted"/>
<dbReference type="GO" id="GO:0003824">
    <property type="term" value="F:catalytic activity"/>
    <property type="evidence" value="ECO:0007669"/>
    <property type="project" value="UniProtKB-ARBA"/>
</dbReference>
<evidence type="ECO:0000313" key="2">
    <source>
        <dbReference type="EMBL" id="MBB5872134.1"/>
    </source>
</evidence>
<evidence type="ECO:0000313" key="3">
    <source>
        <dbReference type="Proteomes" id="UP000587527"/>
    </source>
</evidence>
<dbReference type="AlphaFoldDB" id="A0A841BVB2"/>
<evidence type="ECO:0000259" key="1">
    <source>
        <dbReference type="Pfam" id="PF12697"/>
    </source>
</evidence>
<dbReference type="Gene3D" id="3.40.50.1820">
    <property type="entry name" value="alpha/beta hydrolase"/>
    <property type="match status" value="1"/>
</dbReference>
<keyword evidence="3" id="KW-1185">Reference proteome</keyword>
<dbReference type="RefSeq" id="WP_184841521.1">
    <property type="nucleotide sequence ID" value="NZ_JACHMN010000003.1"/>
</dbReference>
<reference evidence="2 3" key="1">
    <citation type="submission" date="2020-08" db="EMBL/GenBank/DDBJ databases">
        <title>Sequencing the genomes of 1000 actinobacteria strains.</title>
        <authorList>
            <person name="Klenk H.-P."/>
        </authorList>
    </citation>
    <scope>NUCLEOTIDE SEQUENCE [LARGE SCALE GENOMIC DNA]</scope>
    <source>
        <strain evidence="2 3">DSM 45362</strain>
    </source>
</reference>
<gene>
    <name evidence="2" type="ORF">F4553_005568</name>
</gene>